<gene>
    <name evidence="1" type="ORF">NUW58_g7190</name>
</gene>
<comment type="caution">
    <text evidence="1">The sequence shown here is derived from an EMBL/GenBank/DDBJ whole genome shotgun (WGS) entry which is preliminary data.</text>
</comment>
<dbReference type="Proteomes" id="UP001143856">
    <property type="component" value="Unassembled WGS sequence"/>
</dbReference>
<name>A0ACC1NJM6_9PEZI</name>
<organism evidence="1 2">
    <name type="scientific">Xylaria curta</name>
    <dbReference type="NCBI Taxonomy" id="42375"/>
    <lineage>
        <taxon>Eukaryota</taxon>
        <taxon>Fungi</taxon>
        <taxon>Dikarya</taxon>
        <taxon>Ascomycota</taxon>
        <taxon>Pezizomycotina</taxon>
        <taxon>Sordariomycetes</taxon>
        <taxon>Xylariomycetidae</taxon>
        <taxon>Xylariales</taxon>
        <taxon>Xylariaceae</taxon>
        <taxon>Xylaria</taxon>
    </lineage>
</organism>
<evidence type="ECO:0000313" key="2">
    <source>
        <dbReference type="Proteomes" id="UP001143856"/>
    </source>
</evidence>
<reference evidence="1" key="1">
    <citation type="submission" date="2022-10" db="EMBL/GenBank/DDBJ databases">
        <title>Genome Sequence of Xylaria curta.</title>
        <authorList>
            <person name="Buettner E."/>
        </authorList>
    </citation>
    <scope>NUCLEOTIDE SEQUENCE</scope>
    <source>
        <strain evidence="1">Babe10</strain>
    </source>
</reference>
<protein>
    <submittedName>
        <fullName evidence="1">Uncharacterized protein</fullName>
    </submittedName>
</protein>
<sequence>MCAGLAFTPGLVFARPGSSGSDIIAATNVTATTDATGNKPLQTSCRLCYILDERLLHCKFENDDQKWLETSINLNDWVVNWNSNLGFQRAGHAFITCFEAGIIENFTLGALCEASNGVKRISTLDLSTGIDNNNGTLNVHV</sequence>
<accession>A0ACC1NJM6</accession>
<proteinExistence type="predicted"/>
<keyword evidence="2" id="KW-1185">Reference proteome</keyword>
<dbReference type="EMBL" id="JAPDGR010001803">
    <property type="protein sequence ID" value="KAJ2979470.1"/>
    <property type="molecule type" value="Genomic_DNA"/>
</dbReference>
<evidence type="ECO:0000313" key="1">
    <source>
        <dbReference type="EMBL" id="KAJ2979470.1"/>
    </source>
</evidence>